<evidence type="ECO:0000313" key="5">
    <source>
        <dbReference type="Proteomes" id="UP001642409"/>
    </source>
</evidence>
<dbReference type="EMBL" id="CAXDID020000024">
    <property type="protein sequence ID" value="CAL5989890.1"/>
    <property type="molecule type" value="Genomic_DNA"/>
</dbReference>
<name>A0AA86TN07_9EUKA</name>
<comment type="caution">
    <text evidence="1">The sequence shown here is derived from an EMBL/GenBank/DDBJ whole genome shotgun (WGS) entry which is preliminary data.</text>
</comment>
<dbReference type="AlphaFoldDB" id="A0AA86TN07"/>
<dbReference type="EMBL" id="CATOUU010000248">
    <property type="protein sequence ID" value="CAI9922316.1"/>
    <property type="molecule type" value="Genomic_DNA"/>
</dbReference>
<evidence type="ECO:0000313" key="3">
    <source>
        <dbReference type="EMBL" id="CAL5989886.1"/>
    </source>
</evidence>
<dbReference type="Proteomes" id="UP001642409">
    <property type="component" value="Unassembled WGS sequence"/>
</dbReference>
<keyword evidence="5" id="KW-1185">Reference proteome</keyword>
<evidence type="ECO:0000313" key="1">
    <source>
        <dbReference type="EMBL" id="CAI9922316.1"/>
    </source>
</evidence>
<sequence>MCCKFSWTGIISVPYYRLNESCTTSAITRDSLIIEILISKESWYTCKQYKGCATAIETKAKNPVSINQQEEVRPNSSDMLFASQKKVYAFMWKISRISRLRTASHYHRDRSFFAQCQERKIIQFCKIVPQNIKAVSRPYLLECLNSSLMKLYAVFMMCRIYDKHNLVSINCALYNVYLYNDSYVLAKSAGCDFEIVRLL</sequence>
<reference evidence="1" key="1">
    <citation type="submission" date="2023-06" db="EMBL/GenBank/DDBJ databases">
        <authorList>
            <person name="Kurt Z."/>
        </authorList>
    </citation>
    <scope>NUCLEOTIDE SEQUENCE</scope>
</reference>
<proteinExistence type="predicted"/>
<gene>
    <name evidence="3" type="ORF">HINF_LOCUS11078</name>
    <name evidence="4" type="ORF">HINF_LOCUS11080</name>
    <name evidence="1" type="ORF">HINF_LOCUS9961</name>
    <name evidence="2" type="ORF">HINF_LOCUS9963</name>
</gene>
<organism evidence="1">
    <name type="scientific">Hexamita inflata</name>
    <dbReference type="NCBI Taxonomy" id="28002"/>
    <lineage>
        <taxon>Eukaryota</taxon>
        <taxon>Metamonada</taxon>
        <taxon>Diplomonadida</taxon>
        <taxon>Hexamitidae</taxon>
        <taxon>Hexamitinae</taxon>
        <taxon>Hexamita</taxon>
    </lineage>
</organism>
<protein>
    <submittedName>
        <fullName evidence="3">Hypothetical_protein</fullName>
    </submittedName>
</protein>
<evidence type="ECO:0000313" key="2">
    <source>
        <dbReference type="EMBL" id="CAI9922318.1"/>
    </source>
</evidence>
<evidence type="ECO:0000313" key="4">
    <source>
        <dbReference type="EMBL" id="CAL5989890.1"/>
    </source>
</evidence>
<reference evidence="3 5" key="2">
    <citation type="submission" date="2024-07" db="EMBL/GenBank/DDBJ databases">
        <authorList>
            <person name="Akdeniz Z."/>
        </authorList>
    </citation>
    <scope>NUCLEOTIDE SEQUENCE [LARGE SCALE GENOMIC DNA]</scope>
</reference>
<dbReference type="EMBL" id="CATOUU010000248">
    <property type="protein sequence ID" value="CAI9922318.1"/>
    <property type="molecule type" value="Genomic_DNA"/>
</dbReference>
<dbReference type="EMBL" id="CAXDID020000024">
    <property type="protein sequence ID" value="CAL5989886.1"/>
    <property type="molecule type" value="Genomic_DNA"/>
</dbReference>
<accession>A0AA86TN07</accession>